<dbReference type="SUPFAM" id="SSF52038">
    <property type="entry name" value="Barstar-related"/>
    <property type="match status" value="1"/>
</dbReference>
<proteinExistence type="inferred from homology"/>
<reference evidence="3 4" key="1">
    <citation type="journal article" date="2014" name="Genome Announc.">
        <title>Draft Genome Sequence of the Haloacid-Degrading Burkholderia caribensis Strain MBA4.</title>
        <authorList>
            <person name="Pan Y."/>
            <person name="Kong K.F."/>
            <person name="Tsang J.S."/>
        </authorList>
    </citation>
    <scope>NUCLEOTIDE SEQUENCE [LARGE SCALE GENOMIC DNA]</scope>
    <source>
        <strain evidence="3 4">MBA4</strain>
    </source>
</reference>
<dbReference type="Pfam" id="PF01337">
    <property type="entry name" value="Barstar"/>
    <property type="match status" value="1"/>
</dbReference>
<evidence type="ECO:0000313" key="3">
    <source>
        <dbReference type="EMBL" id="ALL64728.1"/>
    </source>
</evidence>
<dbReference type="KEGG" id="bcai:K788_00011755"/>
<dbReference type="EMBL" id="CP012746">
    <property type="protein sequence ID" value="ALL64728.1"/>
    <property type="molecule type" value="Genomic_DNA"/>
</dbReference>
<dbReference type="AlphaFoldDB" id="A0A0P0R937"/>
<evidence type="ECO:0000313" key="4">
    <source>
        <dbReference type="Proteomes" id="UP000019146"/>
    </source>
</evidence>
<organism evidence="3 4">
    <name type="scientific">Paraburkholderia caribensis MBA4</name>
    <dbReference type="NCBI Taxonomy" id="1323664"/>
    <lineage>
        <taxon>Bacteria</taxon>
        <taxon>Pseudomonadati</taxon>
        <taxon>Pseudomonadota</taxon>
        <taxon>Betaproteobacteria</taxon>
        <taxon>Burkholderiales</taxon>
        <taxon>Burkholderiaceae</taxon>
        <taxon>Paraburkholderia</taxon>
    </lineage>
</organism>
<dbReference type="GeneID" id="69968872"/>
<dbReference type="Proteomes" id="UP000019146">
    <property type="component" value="Chromosome 1"/>
</dbReference>
<evidence type="ECO:0000256" key="1">
    <source>
        <dbReference type="ARBA" id="ARBA00006845"/>
    </source>
</evidence>
<dbReference type="InterPro" id="IPR035905">
    <property type="entry name" value="Barstar-like_sf"/>
</dbReference>
<comment type="similarity">
    <text evidence="1">Belongs to the barstar family.</text>
</comment>
<dbReference type="Gene3D" id="3.30.370.10">
    <property type="entry name" value="Barstar-like"/>
    <property type="match status" value="1"/>
</dbReference>
<dbReference type="InterPro" id="IPR000468">
    <property type="entry name" value="Barstar"/>
</dbReference>
<protein>
    <submittedName>
        <fullName evidence="3">Barstar, RNAse (Barnase) inhibitor</fullName>
    </submittedName>
</protein>
<accession>A0A0P0R937</accession>
<evidence type="ECO:0000259" key="2">
    <source>
        <dbReference type="Pfam" id="PF01337"/>
    </source>
</evidence>
<name>A0A0P0R937_9BURK</name>
<dbReference type="RefSeq" id="WP_036004269.1">
    <property type="nucleotide sequence ID" value="NZ_CP012746.1"/>
</dbReference>
<gene>
    <name evidence="3" type="ORF">K788_00011755</name>
</gene>
<sequence length="111" mass="12429">MKLVKVTADLSGVKSILDFYERMADLFKFPKYFGNNADALIDCLFGLRYPESEMTGFNISDSECLLLEIFGFSSLPDDVAKTLTVSVEFVNLKCSYKNQLPSIILLLNGRA</sequence>
<feature type="domain" description="Barstar (barnase inhibitor)" evidence="2">
    <location>
        <begin position="6"/>
        <end position="53"/>
    </location>
</feature>